<reference evidence="2 3" key="1">
    <citation type="submission" date="2019-04" db="EMBL/GenBank/DDBJ databases">
        <authorList>
            <person name="Feng G."/>
            <person name="Zhu H."/>
        </authorList>
    </citation>
    <scope>NUCLEOTIDE SEQUENCE [LARGE SCALE GENOMIC DNA]</scope>
    <source>
        <strain evidence="2 3">6HR-1</strain>
    </source>
</reference>
<dbReference type="EMBL" id="SRLB01000063">
    <property type="protein sequence ID" value="TGD92273.1"/>
    <property type="molecule type" value="Genomic_DNA"/>
</dbReference>
<dbReference type="Proteomes" id="UP000297535">
    <property type="component" value="Unassembled WGS sequence"/>
</dbReference>
<gene>
    <name evidence="2" type="ORF">EU555_35005</name>
</gene>
<proteinExistence type="predicted"/>
<evidence type="ECO:0000313" key="3">
    <source>
        <dbReference type="Proteomes" id="UP000297535"/>
    </source>
</evidence>
<dbReference type="OrthoDB" id="7477886at2"/>
<accession>A0A4Z0NEC3</accession>
<evidence type="ECO:0000313" key="2">
    <source>
        <dbReference type="EMBL" id="TGD92273.1"/>
    </source>
</evidence>
<keyword evidence="1" id="KW-0175">Coiled coil</keyword>
<dbReference type="RefSeq" id="WP_135419901.1">
    <property type="nucleotide sequence ID" value="NZ_SRLB01000063.1"/>
</dbReference>
<feature type="coiled-coil region" evidence="1">
    <location>
        <begin position="3"/>
        <end position="30"/>
    </location>
</feature>
<sequence>MARRSIAERLAQLEAQKKALQARLGKQERSRDTRRKVLLGALVLQRLENAHDPEFSKRLADWLRRELPDFLTRDADKALLADLIGTSVDQPVPAKETVSARPSERAA</sequence>
<comment type="caution">
    <text evidence="2">The sequence shown here is derived from an EMBL/GenBank/DDBJ whole genome shotgun (WGS) entry which is preliminary data.</text>
</comment>
<name>A0A4Z0NEC3_9HYPH</name>
<protein>
    <submittedName>
        <fullName evidence="2">Mobilization protein</fullName>
    </submittedName>
</protein>
<dbReference type="AlphaFoldDB" id="A0A4Z0NEC3"/>
<organism evidence="2 3">
    <name type="scientific">Methylobacterium nonmethylotrophicum</name>
    <dbReference type="NCBI Taxonomy" id="1141884"/>
    <lineage>
        <taxon>Bacteria</taxon>
        <taxon>Pseudomonadati</taxon>
        <taxon>Pseudomonadota</taxon>
        <taxon>Alphaproteobacteria</taxon>
        <taxon>Hyphomicrobiales</taxon>
        <taxon>Methylobacteriaceae</taxon>
        <taxon>Methylobacterium</taxon>
    </lineage>
</organism>
<keyword evidence="3" id="KW-1185">Reference proteome</keyword>
<evidence type="ECO:0000256" key="1">
    <source>
        <dbReference type="SAM" id="Coils"/>
    </source>
</evidence>